<reference evidence="1 2" key="1">
    <citation type="submission" date="2022-10" db="EMBL/GenBank/DDBJ databases">
        <title>Luteolibacter arcticus strain CCTCC AB 2014275, whole genome shotgun sequencing project.</title>
        <authorList>
            <person name="Zhao G."/>
            <person name="Shen L."/>
        </authorList>
    </citation>
    <scope>NUCLEOTIDE SEQUENCE [LARGE SCALE GENOMIC DNA]</scope>
    <source>
        <strain evidence="1 2">CCTCC AB 2014275</strain>
    </source>
</reference>
<dbReference type="SUPFAM" id="SSF50494">
    <property type="entry name" value="Trypsin-like serine proteases"/>
    <property type="match status" value="1"/>
</dbReference>
<proteinExistence type="predicted"/>
<evidence type="ECO:0000313" key="1">
    <source>
        <dbReference type="EMBL" id="MCW1922226.1"/>
    </source>
</evidence>
<dbReference type="InterPro" id="IPR009003">
    <property type="entry name" value="Peptidase_S1_PA"/>
</dbReference>
<evidence type="ECO:0000313" key="2">
    <source>
        <dbReference type="Proteomes" id="UP001320876"/>
    </source>
</evidence>
<evidence type="ECO:0008006" key="3">
    <source>
        <dbReference type="Google" id="ProtNLM"/>
    </source>
</evidence>
<dbReference type="PROSITE" id="PS51257">
    <property type="entry name" value="PROKAR_LIPOPROTEIN"/>
    <property type="match status" value="1"/>
</dbReference>
<dbReference type="EMBL" id="JAPDDT010000002">
    <property type="protein sequence ID" value="MCW1922226.1"/>
    <property type="molecule type" value="Genomic_DNA"/>
</dbReference>
<accession>A0ABT3GF36</accession>
<protein>
    <recommendedName>
        <fullName evidence="3">Serine protease</fullName>
    </recommendedName>
</protein>
<name>A0ABT3GF36_9BACT</name>
<dbReference type="RefSeq" id="WP_264486335.1">
    <property type="nucleotide sequence ID" value="NZ_JAPDDT010000002.1"/>
</dbReference>
<comment type="caution">
    <text evidence="1">The sequence shown here is derived from an EMBL/GenBank/DDBJ whole genome shotgun (WGS) entry which is preliminary data.</text>
</comment>
<sequence length="271" mass="28332">MKPYLLLVTVLLASCSSDIPLMPAAPSSALSVASIRTDSDQRFAALLEGAADNTILTNYATDRPSSWGKNFTRRLDFTGVAWDDTRTATAVSPWHVVMAAHYQRPVGSAVVFQDRSGRPQRRTLVAVESLAGVADVAVGRLDSPLPSSVKPYRLLPPSNGYGSLAGCLAVVTDQQRRAFIHEIAGIQGSGLSFRHTGRVSSLVRKNLVTGDSGHPSFLLVGGELVLIGTHTGGGPGSGPFYSSPAVFSAVDAAMTKLGGGYRLSVVPLGGG</sequence>
<dbReference type="Proteomes" id="UP001320876">
    <property type="component" value="Unassembled WGS sequence"/>
</dbReference>
<organism evidence="1 2">
    <name type="scientific">Luteolibacter arcticus</name>
    <dbReference type="NCBI Taxonomy" id="1581411"/>
    <lineage>
        <taxon>Bacteria</taxon>
        <taxon>Pseudomonadati</taxon>
        <taxon>Verrucomicrobiota</taxon>
        <taxon>Verrucomicrobiia</taxon>
        <taxon>Verrucomicrobiales</taxon>
        <taxon>Verrucomicrobiaceae</taxon>
        <taxon>Luteolibacter</taxon>
    </lineage>
</organism>
<gene>
    <name evidence="1" type="ORF">OKA05_06655</name>
</gene>
<keyword evidence="2" id="KW-1185">Reference proteome</keyword>